<dbReference type="Proteomes" id="UP000819052">
    <property type="component" value="Unassembled WGS sequence"/>
</dbReference>
<reference evidence="2 3" key="1">
    <citation type="submission" date="2019-09" db="EMBL/GenBank/DDBJ databases">
        <title>Taxonomy of Antarctic Massilia spp.: description of Massilia rubra sp. nov., Massilia aquatica sp. nov., Massilia mucilaginosa sp. nov., Massilia frigida sp. nov. isolated from streams, lakes and regoliths.</title>
        <authorList>
            <person name="Holochova P."/>
            <person name="Sedlacek I."/>
            <person name="Kralova S."/>
            <person name="Maslanova I."/>
            <person name="Busse H.-J."/>
            <person name="Stankova E."/>
            <person name="Vrbovska V."/>
            <person name="Kovarovic V."/>
            <person name="Bartak M."/>
            <person name="Svec P."/>
            <person name="Pantucek R."/>
        </authorList>
    </citation>
    <scope>NUCLEOTIDE SEQUENCE [LARGE SCALE GENOMIC DNA]</scope>
    <source>
        <strain evidence="2 3">CCM 8693</strain>
    </source>
</reference>
<dbReference type="InterPro" id="IPR050177">
    <property type="entry name" value="Lipid_A_modif_metabolic_enz"/>
</dbReference>
<sequence>MSAPSCCATRIRRCTTRPMACSPMTAQPAITYTVLGADGFVGRRLAEHLRAAGHAVYAPARGDPALFQRALGRVIYCAGLTADYALRPFDTVQAHVGLLAKVLQEARFEHLVYLSSTRLYDSLGAHAGVPVDEHAALLLNPHEARHLYDLSKALGENLCLHAADGRAAVARLACVYDWSPGAPGFLSDWLQRAMRAKTLHLDSSGGVVRDYIHLDDVVAALAAMAARCSSGVVNVASGEQVSNAELAQVFRRHGWSVNLARDSAREHPAPCTVERLAQLGVTPRPVRAVVEYCLGTEAWRAAD</sequence>
<accession>A0ABX0MHW4</accession>
<dbReference type="CDD" id="cd08946">
    <property type="entry name" value="SDR_e"/>
    <property type="match status" value="1"/>
</dbReference>
<evidence type="ECO:0000313" key="2">
    <source>
        <dbReference type="EMBL" id="NHZ44493.1"/>
    </source>
</evidence>
<dbReference type="InterPro" id="IPR036291">
    <property type="entry name" value="NAD(P)-bd_dom_sf"/>
</dbReference>
<evidence type="ECO:0000259" key="1">
    <source>
        <dbReference type="Pfam" id="PF01370"/>
    </source>
</evidence>
<gene>
    <name evidence="2" type="ORF">F1609_30695</name>
</gene>
<dbReference type="PANTHER" id="PTHR43245:SF55">
    <property type="entry name" value="NAD(P)-BINDING DOMAIN-CONTAINING PROTEIN"/>
    <property type="match status" value="1"/>
</dbReference>
<dbReference type="InterPro" id="IPR001509">
    <property type="entry name" value="Epimerase_deHydtase"/>
</dbReference>
<dbReference type="EMBL" id="VVIW01000033">
    <property type="protein sequence ID" value="NHZ44493.1"/>
    <property type="molecule type" value="Genomic_DNA"/>
</dbReference>
<dbReference type="SUPFAM" id="SSF51735">
    <property type="entry name" value="NAD(P)-binding Rossmann-fold domains"/>
    <property type="match status" value="1"/>
</dbReference>
<dbReference type="Pfam" id="PF01370">
    <property type="entry name" value="Epimerase"/>
    <property type="match status" value="1"/>
</dbReference>
<protein>
    <submittedName>
        <fullName evidence="2">SDR family oxidoreductase</fullName>
    </submittedName>
</protein>
<feature type="domain" description="NAD-dependent epimerase/dehydratase" evidence="1">
    <location>
        <begin position="33"/>
        <end position="235"/>
    </location>
</feature>
<dbReference type="PANTHER" id="PTHR43245">
    <property type="entry name" value="BIFUNCTIONAL POLYMYXIN RESISTANCE PROTEIN ARNA"/>
    <property type="match status" value="1"/>
</dbReference>
<comment type="caution">
    <text evidence="2">The sequence shown here is derived from an EMBL/GenBank/DDBJ whole genome shotgun (WGS) entry which is preliminary data.</text>
</comment>
<proteinExistence type="predicted"/>
<evidence type="ECO:0000313" key="3">
    <source>
        <dbReference type="Proteomes" id="UP000819052"/>
    </source>
</evidence>
<dbReference type="Gene3D" id="3.40.50.720">
    <property type="entry name" value="NAD(P)-binding Rossmann-like Domain"/>
    <property type="match status" value="1"/>
</dbReference>
<name>A0ABX0MHW4_9BURK</name>
<keyword evidence="3" id="KW-1185">Reference proteome</keyword>
<organism evidence="2 3">
    <name type="scientific">Massilia aquatica</name>
    <dbReference type="NCBI Taxonomy" id="2609000"/>
    <lineage>
        <taxon>Bacteria</taxon>
        <taxon>Pseudomonadati</taxon>
        <taxon>Pseudomonadota</taxon>
        <taxon>Betaproteobacteria</taxon>
        <taxon>Burkholderiales</taxon>
        <taxon>Oxalobacteraceae</taxon>
        <taxon>Telluria group</taxon>
        <taxon>Massilia</taxon>
    </lineage>
</organism>